<keyword evidence="1" id="KW-0472">Membrane</keyword>
<keyword evidence="1" id="KW-0812">Transmembrane</keyword>
<dbReference type="PANTHER" id="PTHR11161:SF55">
    <property type="entry name" value="NOSE RESISTANT-TO-FLUOXETINE PROTEIN N-TERMINAL DOMAIN-CONTAINING PROTEIN"/>
    <property type="match status" value="1"/>
</dbReference>
<dbReference type="Proteomes" id="UP001432027">
    <property type="component" value="Unassembled WGS sequence"/>
</dbReference>
<evidence type="ECO:0008006" key="4">
    <source>
        <dbReference type="Google" id="ProtNLM"/>
    </source>
</evidence>
<organism evidence="2 3">
    <name type="scientific">Pristionchus entomophagus</name>
    <dbReference type="NCBI Taxonomy" id="358040"/>
    <lineage>
        <taxon>Eukaryota</taxon>
        <taxon>Metazoa</taxon>
        <taxon>Ecdysozoa</taxon>
        <taxon>Nematoda</taxon>
        <taxon>Chromadorea</taxon>
        <taxon>Rhabditida</taxon>
        <taxon>Rhabditina</taxon>
        <taxon>Diplogasteromorpha</taxon>
        <taxon>Diplogasteroidea</taxon>
        <taxon>Neodiplogasteridae</taxon>
        <taxon>Pristionchus</taxon>
    </lineage>
</organism>
<feature type="transmembrane region" description="Helical" evidence="1">
    <location>
        <begin position="59"/>
        <end position="80"/>
    </location>
</feature>
<evidence type="ECO:0000313" key="2">
    <source>
        <dbReference type="EMBL" id="GMS94534.1"/>
    </source>
</evidence>
<reference evidence="2" key="1">
    <citation type="submission" date="2023-10" db="EMBL/GenBank/DDBJ databases">
        <title>Genome assembly of Pristionchus species.</title>
        <authorList>
            <person name="Yoshida K."/>
            <person name="Sommer R.J."/>
        </authorList>
    </citation>
    <scope>NUCLEOTIDE SEQUENCE</scope>
    <source>
        <strain evidence="2">RS0144</strain>
    </source>
</reference>
<feature type="non-terminal residue" evidence="2">
    <location>
        <position position="88"/>
    </location>
</feature>
<comment type="caution">
    <text evidence="2">The sequence shown here is derived from an EMBL/GenBank/DDBJ whole genome shotgun (WGS) entry which is preliminary data.</text>
</comment>
<feature type="non-terminal residue" evidence="2">
    <location>
        <position position="1"/>
    </location>
</feature>
<dbReference type="PANTHER" id="PTHR11161">
    <property type="entry name" value="O-ACYLTRANSFERASE"/>
    <property type="match status" value="1"/>
</dbReference>
<evidence type="ECO:0000313" key="3">
    <source>
        <dbReference type="Proteomes" id="UP001432027"/>
    </source>
</evidence>
<gene>
    <name evidence="2" type="ORF">PENTCL1PPCAC_16710</name>
</gene>
<keyword evidence="3" id="KW-1185">Reference proteome</keyword>
<evidence type="ECO:0000256" key="1">
    <source>
        <dbReference type="SAM" id="Phobius"/>
    </source>
</evidence>
<accession>A0AAV5TJP4</accession>
<keyword evidence="1" id="KW-1133">Transmembrane helix</keyword>
<dbReference type="EMBL" id="BTSX01000004">
    <property type="protein sequence ID" value="GMS94534.1"/>
    <property type="molecule type" value="Genomic_DNA"/>
</dbReference>
<protein>
    <recommendedName>
        <fullName evidence="4">Acyltransferase 3 domain-containing protein</fullName>
    </recommendedName>
</protein>
<sequence>SSFIGPINSFMSWHIWVPLGRLSYCGYLFHFPIIFIVLVQSHDEFYFSSFTDFTITRLIPIIGVIYFVSIFWSACFEISFGKVRLLLM</sequence>
<proteinExistence type="predicted"/>
<name>A0AAV5TJP4_9BILA</name>
<dbReference type="InterPro" id="IPR052728">
    <property type="entry name" value="O2_lipid_transport_reg"/>
</dbReference>
<feature type="transmembrane region" description="Helical" evidence="1">
    <location>
        <begin position="21"/>
        <end position="39"/>
    </location>
</feature>
<dbReference type="AlphaFoldDB" id="A0AAV5TJP4"/>